<accession>A0ABP9W060</accession>
<dbReference type="InterPro" id="IPR001387">
    <property type="entry name" value="Cro/C1-type_HTH"/>
</dbReference>
<protein>
    <recommendedName>
        <fullName evidence="1">HTH cro/C1-type domain-containing protein</fullName>
    </recommendedName>
</protein>
<feature type="domain" description="HTH cro/C1-type" evidence="1">
    <location>
        <begin position="7"/>
        <end position="65"/>
    </location>
</feature>
<evidence type="ECO:0000313" key="3">
    <source>
        <dbReference type="Proteomes" id="UP001416858"/>
    </source>
</evidence>
<dbReference type="RefSeq" id="WP_345686625.1">
    <property type="nucleotide sequence ID" value="NZ_BAABRO010000014.1"/>
</dbReference>
<evidence type="ECO:0000259" key="1">
    <source>
        <dbReference type="PROSITE" id="PS50943"/>
    </source>
</evidence>
<dbReference type="SUPFAM" id="SSF47413">
    <property type="entry name" value="lambda repressor-like DNA-binding domains"/>
    <property type="match status" value="1"/>
</dbReference>
<sequence length="105" mass="12109">MTFGQRVRELRKIQGFTLRELAPEAGVSYTYLSKVENERLDFGEYPSEALIRRLASALKADEEELMLLADKVPASIRKRLRERPDAFRRLAELNDQTLDQLIASL</sequence>
<gene>
    <name evidence="2" type="ORF">Rcae01_05011</name>
</gene>
<reference evidence="2 3" key="1">
    <citation type="submission" date="2024-02" db="EMBL/GenBank/DDBJ databases">
        <title>Rhodopirellula caenicola NBRC 110016.</title>
        <authorList>
            <person name="Ichikawa N."/>
            <person name="Katano-Makiyama Y."/>
            <person name="Hidaka K."/>
        </authorList>
    </citation>
    <scope>NUCLEOTIDE SEQUENCE [LARGE SCALE GENOMIC DNA]</scope>
    <source>
        <strain evidence="2 3">NBRC 110016</strain>
    </source>
</reference>
<dbReference type="Pfam" id="PF13560">
    <property type="entry name" value="HTH_31"/>
    <property type="match status" value="1"/>
</dbReference>
<dbReference type="EMBL" id="BAABRO010000014">
    <property type="protein sequence ID" value="GAA5509512.1"/>
    <property type="molecule type" value="Genomic_DNA"/>
</dbReference>
<proteinExistence type="predicted"/>
<keyword evidence="3" id="KW-1185">Reference proteome</keyword>
<dbReference type="SMART" id="SM00530">
    <property type="entry name" value="HTH_XRE"/>
    <property type="match status" value="1"/>
</dbReference>
<evidence type="ECO:0000313" key="2">
    <source>
        <dbReference type="EMBL" id="GAA5509512.1"/>
    </source>
</evidence>
<dbReference type="InterPro" id="IPR010982">
    <property type="entry name" value="Lambda_DNA-bd_dom_sf"/>
</dbReference>
<dbReference type="Gene3D" id="1.10.260.40">
    <property type="entry name" value="lambda repressor-like DNA-binding domains"/>
    <property type="match status" value="1"/>
</dbReference>
<organism evidence="2 3">
    <name type="scientific">Novipirellula caenicola</name>
    <dbReference type="NCBI Taxonomy" id="1536901"/>
    <lineage>
        <taxon>Bacteria</taxon>
        <taxon>Pseudomonadati</taxon>
        <taxon>Planctomycetota</taxon>
        <taxon>Planctomycetia</taxon>
        <taxon>Pirellulales</taxon>
        <taxon>Pirellulaceae</taxon>
        <taxon>Novipirellula</taxon>
    </lineage>
</organism>
<dbReference type="CDD" id="cd00093">
    <property type="entry name" value="HTH_XRE"/>
    <property type="match status" value="1"/>
</dbReference>
<dbReference type="Proteomes" id="UP001416858">
    <property type="component" value="Unassembled WGS sequence"/>
</dbReference>
<comment type="caution">
    <text evidence="2">The sequence shown here is derived from an EMBL/GenBank/DDBJ whole genome shotgun (WGS) entry which is preliminary data.</text>
</comment>
<dbReference type="PROSITE" id="PS50943">
    <property type="entry name" value="HTH_CROC1"/>
    <property type="match status" value="1"/>
</dbReference>
<name>A0ABP9W060_9BACT</name>